<feature type="region of interest" description="Disordered" evidence="4">
    <location>
        <begin position="71"/>
        <end position="107"/>
    </location>
</feature>
<dbReference type="Gene3D" id="1.10.510.10">
    <property type="entry name" value="Transferase(Phosphotransferase) domain 1"/>
    <property type="match status" value="1"/>
</dbReference>
<keyword evidence="2 3" id="KW-0067">ATP-binding</keyword>
<dbReference type="PROSITE" id="PS50011">
    <property type="entry name" value="PROTEIN_KINASE_DOM"/>
    <property type="match status" value="1"/>
</dbReference>
<keyword evidence="1 3" id="KW-0547">Nucleotide-binding</keyword>
<dbReference type="PROSITE" id="PS00107">
    <property type="entry name" value="PROTEIN_KINASE_ATP"/>
    <property type="match status" value="1"/>
</dbReference>
<dbReference type="Pfam" id="PF00069">
    <property type="entry name" value="Pkinase"/>
    <property type="match status" value="1"/>
</dbReference>
<dbReference type="SUPFAM" id="SSF56112">
    <property type="entry name" value="Protein kinase-like (PK-like)"/>
    <property type="match status" value="1"/>
</dbReference>
<sequence length="530" mass="59411">MTSLFVNERLTIYTHNDEGHSDASSSTISSKEHEPTITTQGTGGAPTITLSPPPTTGRRKRSIYRIFQQQQQQQEQCDKKTNSALGRRLSNLSLRTPQTSRPPSPCTEAVGAAAVAASLAAAFAVGGQQQKQHHNDNDDDDDDDEAARLHPNAAYQLSSNIDTPPSPSSSTLSSPRSESPTIMFREMKRALSQYQQTRRFSLGRRRASTTKVDVDDRQGNASQVSRRALLHEKYGRNTRKGRSIGRGATAVIKLLEPSDPSQLPGAPKIVAVKRFRKKDRDETERDYQKRMTNEYCISKVLQHAHIVQTFDLLQDSKGRWCTVMEYCSGGDVFTILKNFDLNDTEIDCLFKQLLLGLEHMHNCGIAHRDIKPENLVMTSSGVLKITDFGVADIVQGPFDDAPRHSRGLCGSEPYWPPELFDDRTASAYDGRAIDVWSAAVTWHCLIYRRIPFVQACQKDPKYIDFLDERPQKVWLPLSKCSEHEQECLYAMFDPNPDTRWTIAQCTGSSWIQSIPSCTSAHRHHMASSSI</sequence>
<feature type="domain" description="Protein kinase" evidence="5">
    <location>
        <begin position="238"/>
        <end position="511"/>
    </location>
</feature>
<dbReference type="InterPro" id="IPR011009">
    <property type="entry name" value="Kinase-like_dom_sf"/>
</dbReference>
<dbReference type="GO" id="GO:0000226">
    <property type="term" value="P:microtubule cytoskeleton organization"/>
    <property type="evidence" value="ECO:0007669"/>
    <property type="project" value="TreeGrafter"/>
</dbReference>
<feature type="region of interest" description="Disordered" evidence="4">
    <location>
        <begin position="125"/>
        <end position="179"/>
    </location>
</feature>
<name>A0AAD7V3K4_9FUNG</name>
<dbReference type="GO" id="GO:0005524">
    <property type="term" value="F:ATP binding"/>
    <property type="evidence" value="ECO:0007669"/>
    <property type="project" value="UniProtKB-UniRule"/>
</dbReference>
<evidence type="ECO:0000313" key="6">
    <source>
        <dbReference type="EMBL" id="KAJ8658214.1"/>
    </source>
</evidence>
<feature type="region of interest" description="Disordered" evidence="4">
    <location>
        <begin position="16"/>
        <end position="59"/>
    </location>
</feature>
<dbReference type="CDD" id="cd13994">
    <property type="entry name" value="STKc_HAL4_like"/>
    <property type="match status" value="1"/>
</dbReference>
<feature type="compositionally biased region" description="Polar residues" evidence="4">
    <location>
        <begin position="90"/>
        <end position="99"/>
    </location>
</feature>
<gene>
    <name evidence="6" type="ORF">O0I10_006222</name>
</gene>
<dbReference type="GO" id="GO:0005737">
    <property type="term" value="C:cytoplasm"/>
    <property type="evidence" value="ECO:0007669"/>
    <property type="project" value="TreeGrafter"/>
</dbReference>
<organism evidence="6 7">
    <name type="scientific">Lichtheimia ornata</name>
    <dbReference type="NCBI Taxonomy" id="688661"/>
    <lineage>
        <taxon>Eukaryota</taxon>
        <taxon>Fungi</taxon>
        <taxon>Fungi incertae sedis</taxon>
        <taxon>Mucoromycota</taxon>
        <taxon>Mucoromycotina</taxon>
        <taxon>Mucoromycetes</taxon>
        <taxon>Mucorales</taxon>
        <taxon>Lichtheimiaceae</taxon>
        <taxon>Lichtheimia</taxon>
    </lineage>
</organism>
<dbReference type="GeneID" id="83213633"/>
<evidence type="ECO:0000256" key="2">
    <source>
        <dbReference type="ARBA" id="ARBA00022840"/>
    </source>
</evidence>
<dbReference type="InterPro" id="IPR000719">
    <property type="entry name" value="Prot_kinase_dom"/>
</dbReference>
<feature type="binding site" evidence="3">
    <location>
        <position position="273"/>
    </location>
    <ligand>
        <name>ATP</name>
        <dbReference type="ChEBI" id="CHEBI:30616"/>
    </ligand>
</feature>
<accession>A0AAD7V3K4</accession>
<evidence type="ECO:0000259" key="5">
    <source>
        <dbReference type="PROSITE" id="PS50011"/>
    </source>
</evidence>
<dbReference type="SMART" id="SM00220">
    <property type="entry name" value="S_TKc"/>
    <property type="match status" value="1"/>
</dbReference>
<dbReference type="GO" id="GO:0004674">
    <property type="term" value="F:protein serine/threonine kinase activity"/>
    <property type="evidence" value="ECO:0007669"/>
    <property type="project" value="TreeGrafter"/>
</dbReference>
<feature type="compositionally biased region" description="Low complexity" evidence="4">
    <location>
        <begin position="158"/>
        <end position="179"/>
    </location>
</feature>
<dbReference type="PANTHER" id="PTHR24346">
    <property type="entry name" value="MAP/MICROTUBULE AFFINITY-REGULATING KINASE"/>
    <property type="match status" value="1"/>
</dbReference>
<dbReference type="PANTHER" id="PTHR24346:SF76">
    <property type="entry name" value="NON-SPECIFIC SERINE_THREONINE PROTEIN KINASE"/>
    <property type="match status" value="1"/>
</dbReference>
<evidence type="ECO:0000256" key="1">
    <source>
        <dbReference type="ARBA" id="ARBA00022741"/>
    </source>
</evidence>
<dbReference type="AlphaFoldDB" id="A0AAD7V3K4"/>
<dbReference type="Proteomes" id="UP001234581">
    <property type="component" value="Unassembled WGS sequence"/>
</dbReference>
<evidence type="ECO:0000256" key="3">
    <source>
        <dbReference type="PROSITE-ProRule" id="PRU10141"/>
    </source>
</evidence>
<dbReference type="InterPro" id="IPR017441">
    <property type="entry name" value="Protein_kinase_ATP_BS"/>
</dbReference>
<reference evidence="6 7" key="1">
    <citation type="submission" date="2023-03" db="EMBL/GenBank/DDBJ databases">
        <title>Genome sequence of Lichtheimia ornata CBS 291.66.</title>
        <authorList>
            <person name="Mohabir J.T."/>
            <person name="Shea T.P."/>
            <person name="Kurbessoian T."/>
            <person name="Berby B."/>
            <person name="Fontaine J."/>
            <person name="Livny J."/>
            <person name="Gnirke A."/>
            <person name="Stajich J.E."/>
            <person name="Cuomo C.A."/>
        </authorList>
    </citation>
    <scope>NUCLEOTIDE SEQUENCE [LARGE SCALE GENOMIC DNA]</scope>
    <source>
        <strain evidence="6">CBS 291.66</strain>
    </source>
</reference>
<comment type="caution">
    <text evidence="6">The sequence shown here is derived from an EMBL/GenBank/DDBJ whole genome shotgun (WGS) entry which is preliminary data.</text>
</comment>
<feature type="region of interest" description="Disordered" evidence="4">
    <location>
        <begin position="195"/>
        <end position="222"/>
    </location>
</feature>
<evidence type="ECO:0000313" key="7">
    <source>
        <dbReference type="Proteomes" id="UP001234581"/>
    </source>
</evidence>
<keyword evidence="7" id="KW-1185">Reference proteome</keyword>
<dbReference type="InterPro" id="IPR008271">
    <property type="entry name" value="Ser/Thr_kinase_AS"/>
</dbReference>
<dbReference type="RefSeq" id="XP_058343127.1">
    <property type="nucleotide sequence ID" value="XM_058486253.1"/>
</dbReference>
<evidence type="ECO:0000256" key="4">
    <source>
        <dbReference type="SAM" id="MobiDB-lite"/>
    </source>
</evidence>
<proteinExistence type="predicted"/>
<dbReference type="PROSITE" id="PS00108">
    <property type="entry name" value="PROTEIN_KINASE_ST"/>
    <property type="match status" value="1"/>
</dbReference>
<protein>
    <recommendedName>
        <fullName evidence="5">Protein kinase domain-containing protein</fullName>
    </recommendedName>
</protein>
<dbReference type="GO" id="GO:0035556">
    <property type="term" value="P:intracellular signal transduction"/>
    <property type="evidence" value="ECO:0007669"/>
    <property type="project" value="TreeGrafter"/>
</dbReference>
<dbReference type="EMBL" id="JARTCD010000026">
    <property type="protein sequence ID" value="KAJ8658214.1"/>
    <property type="molecule type" value="Genomic_DNA"/>
</dbReference>